<dbReference type="SUPFAM" id="SSF46785">
    <property type="entry name" value="Winged helix' DNA-binding domain"/>
    <property type="match status" value="1"/>
</dbReference>
<reference evidence="6" key="1">
    <citation type="submission" date="2023-03" db="EMBL/GenBank/DDBJ databases">
        <title>Massive genome expansion in bonnet fungi (Mycena s.s.) driven by repeated elements and novel gene families across ecological guilds.</title>
        <authorList>
            <consortium name="Lawrence Berkeley National Laboratory"/>
            <person name="Harder C.B."/>
            <person name="Miyauchi S."/>
            <person name="Viragh M."/>
            <person name="Kuo A."/>
            <person name="Thoen E."/>
            <person name="Andreopoulos B."/>
            <person name="Lu D."/>
            <person name="Skrede I."/>
            <person name="Drula E."/>
            <person name="Henrissat B."/>
            <person name="Morin E."/>
            <person name="Kohler A."/>
            <person name="Barry K."/>
            <person name="LaButti K."/>
            <person name="Morin E."/>
            <person name="Salamov A."/>
            <person name="Lipzen A."/>
            <person name="Mereny Z."/>
            <person name="Hegedus B."/>
            <person name="Baldrian P."/>
            <person name="Stursova M."/>
            <person name="Weitz H."/>
            <person name="Taylor A."/>
            <person name="Grigoriev I.V."/>
            <person name="Nagy L.G."/>
            <person name="Martin F."/>
            <person name="Kauserud H."/>
        </authorList>
    </citation>
    <scope>NUCLEOTIDE SEQUENCE</scope>
    <source>
        <strain evidence="6">9284</strain>
    </source>
</reference>
<dbReference type="InterPro" id="IPR036390">
    <property type="entry name" value="WH_DNA-bd_sf"/>
</dbReference>
<accession>A0AAD7FFJ3</accession>
<dbReference type="PROSITE" id="PS51683">
    <property type="entry name" value="SAM_OMT_II"/>
    <property type="match status" value="1"/>
</dbReference>
<dbReference type="GO" id="GO:0032259">
    <property type="term" value="P:methylation"/>
    <property type="evidence" value="ECO:0007669"/>
    <property type="project" value="UniProtKB-KW"/>
</dbReference>
<organism evidence="6 7">
    <name type="scientific">Roridomyces roridus</name>
    <dbReference type="NCBI Taxonomy" id="1738132"/>
    <lineage>
        <taxon>Eukaryota</taxon>
        <taxon>Fungi</taxon>
        <taxon>Dikarya</taxon>
        <taxon>Basidiomycota</taxon>
        <taxon>Agaricomycotina</taxon>
        <taxon>Agaricomycetes</taxon>
        <taxon>Agaricomycetidae</taxon>
        <taxon>Agaricales</taxon>
        <taxon>Marasmiineae</taxon>
        <taxon>Mycenaceae</taxon>
        <taxon>Roridomyces</taxon>
    </lineage>
</organism>
<evidence type="ECO:0000256" key="3">
    <source>
        <dbReference type="ARBA" id="ARBA00022691"/>
    </source>
</evidence>
<name>A0AAD7FFJ3_9AGAR</name>
<protein>
    <submittedName>
        <fullName evidence="6">S-adenosyl-L-methionine-dependent methyltransferase</fullName>
    </submittedName>
</protein>
<comment type="caution">
    <text evidence="6">The sequence shown here is derived from an EMBL/GenBank/DDBJ whole genome shotgun (WGS) entry which is preliminary data.</text>
</comment>
<evidence type="ECO:0000256" key="4">
    <source>
        <dbReference type="PIRSR" id="PIRSR005739-1"/>
    </source>
</evidence>
<keyword evidence="3" id="KW-0949">S-adenosyl-L-methionine</keyword>
<dbReference type="PIRSF" id="PIRSF005739">
    <property type="entry name" value="O-mtase"/>
    <property type="match status" value="1"/>
</dbReference>
<dbReference type="EMBL" id="JARKIF010000021">
    <property type="protein sequence ID" value="KAJ7617126.1"/>
    <property type="molecule type" value="Genomic_DNA"/>
</dbReference>
<dbReference type="InterPro" id="IPR029063">
    <property type="entry name" value="SAM-dependent_MTases_sf"/>
</dbReference>
<dbReference type="Proteomes" id="UP001221142">
    <property type="component" value="Unassembled WGS sequence"/>
</dbReference>
<dbReference type="InterPro" id="IPR001077">
    <property type="entry name" value="COMT_C"/>
</dbReference>
<gene>
    <name evidence="6" type="ORF">FB45DRAFT_1034427</name>
</gene>
<keyword evidence="7" id="KW-1185">Reference proteome</keyword>
<dbReference type="InterPro" id="IPR036388">
    <property type="entry name" value="WH-like_DNA-bd_sf"/>
</dbReference>
<evidence type="ECO:0000313" key="6">
    <source>
        <dbReference type="EMBL" id="KAJ7617126.1"/>
    </source>
</evidence>
<feature type="active site" description="Proton acceptor" evidence="4">
    <location>
        <position position="279"/>
    </location>
</feature>
<evidence type="ECO:0000256" key="1">
    <source>
        <dbReference type="ARBA" id="ARBA00022603"/>
    </source>
</evidence>
<dbReference type="SUPFAM" id="SSF53335">
    <property type="entry name" value="S-adenosyl-L-methionine-dependent methyltransferases"/>
    <property type="match status" value="1"/>
</dbReference>
<dbReference type="GO" id="GO:0008171">
    <property type="term" value="F:O-methyltransferase activity"/>
    <property type="evidence" value="ECO:0007669"/>
    <property type="project" value="InterPro"/>
</dbReference>
<proteinExistence type="predicted"/>
<feature type="domain" description="O-methyltransferase C-terminal" evidence="5">
    <location>
        <begin position="184"/>
        <end position="312"/>
    </location>
</feature>
<dbReference type="PANTHER" id="PTHR43712">
    <property type="entry name" value="PUTATIVE (AFU_ORTHOLOGUE AFUA_4G14580)-RELATED"/>
    <property type="match status" value="1"/>
</dbReference>
<dbReference type="Gene3D" id="3.40.50.150">
    <property type="entry name" value="Vaccinia Virus protein VP39"/>
    <property type="match status" value="1"/>
</dbReference>
<keyword evidence="2" id="KW-0808">Transferase</keyword>
<evidence type="ECO:0000313" key="7">
    <source>
        <dbReference type="Proteomes" id="UP001221142"/>
    </source>
</evidence>
<dbReference type="PANTHER" id="PTHR43712:SF2">
    <property type="entry name" value="O-METHYLTRANSFERASE CICE"/>
    <property type="match status" value="1"/>
</dbReference>
<keyword evidence="1 6" id="KW-0489">Methyltransferase</keyword>
<sequence length="402" mass="44132">MFILNAANAAIITACLRVACELDVAETLREVGSEGLHVERIAPGKVNSDLLARILGLLAMHHIFREVTPNVFTNLNRISAALDKGKTQEELGCAETRPADASGPAAVVELLQVKILIAEENMKMVAFLGEAALTTQENQRNLPFNHVFRTDETFYAWIECPENAWRRQRFGFVMDATAAWEPPHTILTGFDWSTLPAGSLVVDVGGGNGNTSMQIARTNPSLRIVVQDLDSAIKGAKLHWQSNFPSHIDNKMVSFQAHNFFTPQPITDASIFLLRYILHNWADEKAVLILQHLRAAAQPTTRLIVVDMILAYACPPSAAESGPETYAVEGTTRPSAPSPLLANWGPASSFAYTLDLCTYSYHGGEERTLGAFLDVFARAGWKLVRVYNPPASQLSHLECIPI</sequence>
<evidence type="ECO:0000256" key="2">
    <source>
        <dbReference type="ARBA" id="ARBA00022679"/>
    </source>
</evidence>
<dbReference type="InterPro" id="IPR016461">
    <property type="entry name" value="COMT-like"/>
</dbReference>
<dbReference type="Pfam" id="PF00891">
    <property type="entry name" value="Methyltransf_2"/>
    <property type="match status" value="1"/>
</dbReference>
<dbReference type="AlphaFoldDB" id="A0AAD7FFJ3"/>
<dbReference type="Gene3D" id="1.10.10.10">
    <property type="entry name" value="Winged helix-like DNA-binding domain superfamily/Winged helix DNA-binding domain"/>
    <property type="match status" value="1"/>
</dbReference>
<evidence type="ECO:0000259" key="5">
    <source>
        <dbReference type="Pfam" id="PF00891"/>
    </source>
</evidence>